<sequence length="167" mass="19644">MRKATHSDMEIINELTNMAKAIMKSDDNPQWDEAYPLEKDFYTDIENGHLYLYELNNEVVGYVCINQSQADWYKQFNWPVPIDNAVVIHRMATNPEFKGVADKMMQFAIDVANENNVKVILTDTFSKNKRAQNLFSRFDFKFIGEHESNEFPFDKNAPFYAYYKLID</sequence>
<dbReference type="EMBL" id="CP118848">
    <property type="protein sequence ID" value="WHI61410.1"/>
    <property type="molecule type" value="Genomic_DNA"/>
</dbReference>
<dbReference type="RefSeq" id="WP_017000179.1">
    <property type="nucleotide sequence ID" value="NZ_CP116807.1"/>
</dbReference>
<evidence type="ECO:0000259" key="1">
    <source>
        <dbReference type="PROSITE" id="PS51186"/>
    </source>
</evidence>
<feature type="domain" description="N-acetyltransferase" evidence="1">
    <location>
        <begin position="1"/>
        <end position="167"/>
    </location>
</feature>
<dbReference type="Gene3D" id="3.40.630.30">
    <property type="match status" value="1"/>
</dbReference>
<evidence type="ECO:0000313" key="3">
    <source>
        <dbReference type="Proteomes" id="UP001223261"/>
    </source>
</evidence>
<dbReference type="PROSITE" id="PS51186">
    <property type="entry name" value="GNAT"/>
    <property type="match status" value="1"/>
</dbReference>
<name>A0AAX3W8U0_MAMLE</name>
<dbReference type="Proteomes" id="UP001223261">
    <property type="component" value="Chromosome"/>
</dbReference>
<organism evidence="2 3">
    <name type="scientific">Mammaliicoccus lentus</name>
    <name type="common">Staphylococcus lentus</name>
    <dbReference type="NCBI Taxonomy" id="42858"/>
    <lineage>
        <taxon>Bacteria</taxon>
        <taxon>Bacillati</taxon>
        <taxon>Bacillota</taxon>
        <taxon>Bacilli</taxon>
        <taxon>Bacillales</taxon>
        <taxon>Staphylococcaceae</taxon>
        <taxon>Mammaliicoccus</taxon>
    </lineage>
</organism>
<dbReference type="InterPro" id="IPR000182">
    <property type="entry name" value="GNAT_dom"/>
</dbReference>
<dbReference type="Pfam" id="PF00583">
    <property type="entry name" value="Acetyltransf_1"/>
    <property type="match status" value="1"/>
</dbReference>
<dbReference type="GO" id="GO:0016747">
    <property type="term" value="F:acyltransferase activity, transferring groups other than amino-acyl groups"/>
    <property type="evidence" value="ECO:0007669"/>
    <property type="project" value="InterPro"/>
</dbReference>
<dbReference type="InterPro" id="IPR016181">
    <property type="entry name" value="Acyl_CoA_acyltransferase"/>
</dbReference>
<dbReference type="AlphaFoldDB" id="A0AAX3W8U0"/>
<evidence type="ECO:0000313" key="2">
    <source>
        <dbReference type="EMBL" id="WHI61410.1"/>
    </source>
</evidence>
<dbReference type="SUPFAM" id="SSF55729">
    <property type="entry name" value="Acyl-CoA N-acyltransferases (Nat)"/>
    <property type="match status" value="1"/>
</dbReference>
<reference evidence="2" key="1">
    <citation type="journal article" date="2023" name="Antibiotics">
        <title>Prevalence and Molecular Characterization of Methicillin-Resistant Staphylococci (MRS) and Mammaliicocci (MRM) in Dromedary Camels from Algeria: First Detection of SCCmec-mecC Hybrid in Methicillin-Resistant Mammaliicoccus lentus.</title>
        <authorList>
            <person name="Belhout C."/>
            <person name="Boyen F."/>
            <person name="Vereecke N."/>
            <person name="Theuns S."/>
            <person name="Taibi N."/>
            <person name="Stegger M."/>
            <person name="de la Fe-Rodriguez P.Y."/>
            <person name="Bouayad L."/>
            <person name="Elgroud R."/>
            <person name="Butaye P."/>
        </authorList>
    </citation>
    <scope>NUCLEOTIDE SEQUENCE</scope>
    <source>
        <strain evidence="2">7048</strain>
    </source>
</reference>
<dbReference type="CDD" id="cd04301">
    <property type="entry name" value="NAT_SF"/>
    <property type="match status" value="1"/>
</dbReference>
<accession>A0AAX3W8U0</accession>
<proteinExistence type="predicted"/>
<gene>
    <name evidence="2" type="ORF">PYH69_07215</name>
</gene>
<protein>
    <submittedName>
        <fullName evidence="2">GNAT family N-acetyltransferase</fullName>
    </submittedName>
</protein>